<organism evidence="2 3">
    <name type="scientific">Hypsizygus marmoreus</name>
    <name type="common">White beech mushroom</name>
    <name type="synonym">Agaricus marmoreus</name>
    <dbReference type="NCBI Taxonomy" id="39966"/>
    <lineage>
        <taxon>Eukaryota</taxon>
        <taxon>Fungi</taxon>
        <taxon>Dikarya</taxon>
        <taxon>Basidiomycota</taxon>
        <taxon>Agaricomycotina</taxon>
        <taxon>Agaricomycetes</taxon>
        <taxon>Agaricomycetidae</taxon>
        <taxon>Agaricales</taxon>
        <taxon>Tricholomatineae</taxon>
        <taxon>Lyophyllaceae</taxon>
        <taxon>Hypsizygus</taxon>
    </lineage>
</organism>
<keyword evidence="3" id="KW-1185">Reference proteome</keyword>
<dbReference type="Proteomes" id="UP000076154">
    <property type="component" value="Unassembled WGS sequence"/>
</dbReference>
<evidence type="ECO:0000256" key="1">
    <source>
        <dbReference type="SAM" id="MobiDB-lite"/>
    </source>
</evidence>
<dbReference type="STRING" id="39966.A0A369J816"/>
<dbReference type="EMBL" id="LUEZ02000113">
    <property type="protein sequence ID" value="RDB17310.1"/>
    <property type="molecule type" value="Genomic_DNA"/>
</dbReference>
<dbReference type="OrthoDB" id="372395at2759"/>
<dbReference type="InParanoid" id="A0A369J816"/>
<proteinExistence type="predicted"/>
<evidence type="ECO:0000313" key="2">
    <source>
        <dbReference type="EMBL" id="RDB17310.1"/>
    </source>
</evidence>
<evidence type="ECO:0000313" key="3">
    <source>
        <dbReference type="Proteomes" id="UP000076154"/>
    </source>
</evidence>
<accession>A0A369J816</accession>
<dbReference type="AlphaFoldDB" id="A0A369J816"/>
<name>A0A369J816_HYPMA</name>
<protein>
    <submittedName>
        <fullName evidence="2">Uncharacterized protein</fullName>
    </submittedName>
</protein>
<feature type="region of interest" description="Disordered" evidence="1">
    <location>
        <begin position="23"/>
        <end position="43"/>
    </location>
</feature>
<feature type="compositionally biased region" description="Low complexity" evidence="1">
    <location>
        <begin position="316"/>
        <end position="327"/>
    </location>
</feature>
<reference evidence="2" key="1">
    <citation type="submission" date="2018-04" db="EMBL/GenBank/DDBJ databases">
        <title>Whole genome sequencing of Hypsizygus marmoreus.</title>
        <authorList>
            <person name="Choi I.-G."/>
            <person name="Min B."/>
            <person name="Kim J.-G."/>
            <person name="Kim S."/>
            <person name="Oh Y.-L."/>
            <person name="Kong W.-S."/>
            <person name="Park H."/>
            <person name="Jeong J."/>
            <person name="Song E.-S."/>
        </authorList>
    </citation>
    <scope>NUCLEOTIDE SEQUENCE [LARGE SCALE GENOMIC DNA]</scope>
    <source>
        <strain evidence="2">51987-8</strain>
    </source>
</reference>
<feature type="compositionally biased region" description="Basic and acidic residues" evidence="1">
    <location>
        <begin position="305"/>
        <end position="314"/>
    </location>
</feature>
<comment type="caution">
    <text evidence="2">The sequence shown here is derived from an EMBL/GenBank/DDBJ whole genome shotgun (WGS) entry which is preliminary data.</text>
</comment>
<gene>
    <name evidence="2" type="ORF">Hypma_001660</name>
</gene>
<sequence length="417" mass="46350">MRMATDSSSNLMSALDLASPMDIDLDSPLDTNPPPQPDPASTVNKSDIAHLVAEYGSSSATAWLEFDRYKIWCPTEPIPESSFVPVQGYMRRDPYVFAWGNPLVSDPAALLPTALAFCRWVESQGLRPIWSCVDQELQHVLAEPPFKWSVVHCIYEDVVDPAHIVELTAPEMVGKKHGASVVKDLKKNLKRAEKAAVHVTEVKDGQMSEEDKLAIDLGILHWKKSRSGVQLASTTMQPWLDSSHRRYWVARKDNKVVGFLILTPIQRCSWQIKNAVSFPEAPRGTSESLIYTALVDLYNERCDPDRCPSPERGHSRNSSTGSTMSNGSGRGNGHPHRVTVTFGISASDDMEAVENLSGWKVTLLSSIYNKVALAAGLLKRGEFRRKFDSEHEPMYVCYPQDGFGLDGVNALLKLLRK</sequence>
<feature type="region of interest" description="Disordered" evidence="1">
    <location>
        <begin position="305"/>
        <end position="336"/>
    </location>
</feature>